<evidence type="ECO:0000256" key="4">
    <source>
        <dbReference type="ARBA" id="ARBA00022801"/>
    </source>
</evidence>
<dbReference type="PANTHER" id="PTHR12814">
    <property type="entry name" value="RNA-BINDING PROTEIN NOB1"/>
    <property type="match status" value="1"/>
</dbReference>
<comment type="subcellular location">
    <subcellularLocation>
        <location evidence="7">Nucleus</location>
        <location evidence="7">Nucleolus</location>
    </subcellularLocation>
</comment>
<feature type="binding site" evidence="8">
    <location>
        <position position="299"/>
    </location>
    <ligand>
        <name>Zn(2+)</name>
        <dbReference type="ChEBI" id="CHEBI:29105"/>
    </ligand>
</feature>
<dbReference type="PANTHER" id="PTHR12814:SF2">
    <property type="entry name" value="RNA-BINDING PROTEIN NOB1"/>
    <property type="match status" value="1"/>
</dbReference>
<evidence type="ECO:0000256" key="5">
    <source>
        <dbReference type="ARBA" id="ARBA00022833"/>
    </source>
</evidence>
<evidence type="ECO:0000256" key="9">
    <source>
        <dbReference type="SAM" id="MobiDB-lite"/>
    </source>
</evidence>
<keyword evidence="6 7" id="KW-0539">Nucleus</keyword>
<dbReference type="FunFam" id="3.40.50.1010:FF:000020">
    <property type="entry name" value="20S-pre-rRNA D-site endonuclease NOB1"/>
    <property type="match status" value="1"/>
</dbReference>
<dbReference type="InterPro" id="IPR039907">
    <property type="entry name" value="NOB1"/>
</dbReference>
<comment type="function">
    <text evidence="7">Required for the synthesis of 40S ribosome subunits. Has a role in processing 20S pre-rRNA into the mature 18S rRNA, where it is required for cleavage at the 3' end of the mature 18S rRNA (D-site). Accompanies the 20S pre-rRNA from the nucleus to the cytoplasm.</text>
</comment>
<dbReference type="GO" id="GO:0030688">
    <property type="term" value="C:preribosome, small subunit precursor"/>
    <property type="evidence" value="ECO:0007669"/>
    <property type="project" value="TreeGrafter"/>
</dbReference>
<dbReference type="SUPFAM" id="SSF144206">
    <property type="entry name" value="NOB1 zinc finger-like"/>
    <property type="match status" value="1"/>
</dbReference>
<evidence type="ECO:0000313" key="13">
    <source>
        <dbReference type="Proteomes" id="UP001412239"/>
    </source>
</evidence>
<dbReference type="Pfam" id="PF17146">
    <property type="entry name" value="PIN_6"/>
    <property type="match status" value="1"/>
</dbReference>
<evidence type="ECO:0000256" key="7">
    <source>
        <dbReference type="PIRNR" id="PIRNR037125"/>
    </source>
</evidence>
<organism evidence="12 13">
    <name type="scientific">Tuber aestivum</name>
    <name type="common">summer truffle</name>
    <dbReference type="NCBI Taxonomy" id="59557"/>
    <lineage>
        <taxon>Eukaryota</taxon>
        <taxon>Fungi</taxon>
        <taxon>Dikarya</taxon>
        <taxon>Ascomycota</taxon>
        <taxon>Pezizomycotina</taxon>
        <taxon>Pezizomycetes</taxon>
        <taxon>Pezizales</taxon>
        <taxon>Tuberaceae</taxon>
        <taxon>Tuber</taxon>
    </lineage>
</organism>
<dbReference type="AlphaFoldDB" id="A0A292PW73"/>
<gene>
    <name evidence="12" type="ORF">GSTUAT00005020001</name>
</gene>
<feature type="compositionally biased region" description="Low complexity" evidence="9">
    <location>
        <begin position="241"/>
        <end position="255"/>
    </location>
</feature>
<keyword evidence="4" id="KW-0378">Hydrolase</keyword>
<protein>
    <recommendedName>
        <fullName evidence="7">20S-pre-rRNA D-site endonuclease NOB1</fullName>
    </recommendedName>
</protein>
<dbReference type="GO" id="GO:0004521">
    <property type="term" value="F:RNA endonuclease activity"/>
    <property type="evidence" value="ECO:0007669"/>
    <property type="project" value="UniProtKB-UniRule"/>
</dbReference>
<reference evidence="12" key="1">
    <citation type="submission" date="2015-10" db="EMBL/GenBank/DDBJ databases">
        <authorList>
            <person name="Regsiter A."/>
            <person name="william w."/>
        </authorList>
    </citation>
    <scope>NUCLEOTIDE SEQUENCE</scope>
    <source>
        <strain evidence="12">Montdore</strain>
    </source>
</reference>
<accession>A0A292PW73</accession>
<feature type="compositionally biased region" description="Polar residues" evidence="9">
    <location>
        <begin position="174"/>
        <end position="204"/>
    </location>
</feature>
<keyword evidence="13" id="KW-1185">Reference proteome</keyword>
<feature type="binding site" evidence="8">
    <location>
        <position position="317"/>
    </location>
    <ligand>
        <name>Zn(2+)</name>
        <dbReference type="ChEBI" id="CHEBI:29105"/>
    </ligand>
</feature>
<feature type="region of interest" description="Disordered" evidence="9">
    <location>
        <begin position="143"/>
        <end position="256"/>
    </location>
</feature>
<dbReference type="GO" id="GO:0046872">
    <property type="term" value="F:metal ion binding"/>
    <property type="evidence" value="ECO:0007669"/>
    <property type="project" value="UniProtKB-UniRule"/>
</dbReference>
<evidence type="ECO:0000256" key="3">
    <source>
        <dbReference type="ARBA" id="ARBA00022723"/>
    </source>
</evidence>
<evidence type="ECO:0000256" key="6">
    <source>
        <dbReference type="ARBA" id="ARBA00023242"/>
    </source>
</evidence>
<evidence type="ECO:0000256" key="2">
    <source>
        <dbReference type="ARBA" id="ARBA00022722"/>
    </source>
</evidence>
<name>A0A292PW73_9PEZI</name>
<dbReference type="InterPro" id="IPR036283">
    <property type="entry name" value="NOB1_Zf-like_sf"/>
</dbReference>
<dbReference type="InterPro" id="IPR017117">
    <property type="entry name" value="Nob1_euk"/>
</dbReference>
<dbReference type="Gene3D" id="3.40.50.1010">
    <property type="entry name" value="5'-nuclease"/>
    <property type="match status" value="1"/>
</dbReference>
<feature type="binding site" evidence="8">
    <location>
        <position position="302"/>
    </location>
    <ligand>
        <name>Zn(2+)</name>
        <dbReference type="ChEBI" id="CHEBI:29105"/>
    </ligand>
</feature>
<dbReference type="GO" id="GO:0005730">
    <property type="term" value="C:nucleolus"/>
    <property type="evidence" value="ECO:0007669"/>
    <property type="project" value="UniProtKB-SubCell"/>
</dbReference>
<feature type="domain" description="Ribonuclease PIN" evidence="11">
    <location>
        <begin position="12"/>
        <end position="102"/>
    </location>
</feature>
<comment type="similarity">
    <text evidence="1 7">Belongs to the NOB1 family.</text>
</comment>
<evidence type="ECO:0000313" key="12">
    <source>
        <dbReference type="EMBL" id="CUS10878.1"/>
    </source>
</evidence>
<dbReference type="Gene3D" id="6.20.210.10">
    <property type="entry name" value="Nin one binding (NOB1), Zn-ribbon-like"/>
    <property type="match status" value="1"/>
</dbReference>
<proteinExistence type="inferred from homology"/>
<evidence type="ECO:0000256" key="1">
    <source>
        <dbReference type="ARBA" id="ARBA00005858"/>
    </source>
</evidence>
<dbReference type="GO" id="GO:0016787">
    <property type="term" value="F:hydrolase activity"/>
    <property type="evidence" value="ECO:0007669"/>
    <property type="project" value="UniProtKB-KW"/>
</dbReference>
<dbReference type="GO" id="GO:0030490">
    <property type="term" value="P:maturation of SSU-rRNA"/>
    <property type="evidence" value="ECO:0007669"/>
    <property type="project" value="TreeGrafter"/>
</dbReference>
<dbReference type="EMBL" id="LN891037">
    <property type="protein sequence ID" value="CUS10878.1"/>
    <property type="molecule type" value="Genomic_DNA"/>
</dbReference>
<dbReference type="Pfam" id="PF08772">
    <property type="entry name" value="Zn_ribbon_NOB1"/>
    <property type="match status" value="1"/>
</dbReference>
<evidence type="ECO:0000256" key="8">
    <source>
        <dbReference type="PIRSR" id="PIRSR037125-1"/>
    </source>
</evidence>
<dbReference type="CDD" id="cd09876">
    <property type="entry name" value="PIN_Nob1-like"/>
    <property type="match status" value="1"/>
</dbReference>
<keyword evidence="5 7" id="KW-0862">Zinc</keyword>
<feature type="region of interest" description="Disordered" evidence="9">
    <location>
        <begin position="405"/>
        <end position="435"/>
    </location>
</feature>
<dbReference type="PIRSF" id="PIRSF037125">
    <property type="entry name" value="D-site_20S_pre-rRNA_nuclease"/>
    <property type="match status" value="1"/>
</dbReference>
<evidence type="ECO:0000259" key="11">
    <source>
        <dbReference type="Pfam" id="PF17146"/>
    </source>
</evidence>
<keyword evidence="2" id="KW-0540">Nuclease</keyword>
<dbReference type="InterPro" id="IPR033411">
    <property type="entry name" value="Ribonuclease_PIN"/>
</dbReference>
<keyword evidence="3 7" id="KW-0479">Metal-binding</keyword>
<feature type="compositionally biased region" description="Basic and acidic residues" evidence="9">
    <location>
        <begin position="143"/>
        <end position="159"/>
    </location>
</feature>
<sequence>MLTDDQAPIDALVIDAGPLIRNDFTASILNRVGKLYSTPAVIAEIRDAATRSRLETTWLPLLTLRAPKPGSVKIVGDFSKKTGDFPVLSVTDLQLLALTYELEVELNGGDWRLKSVPGQKKINGPVPKAVKDSGEGKVMEGLVRDGGKAEGGGDAKTADAEETSAASAGALSQKFCNTHISTDNPTPTVTGSMEQASPSPSEPTANEDPDPPFSTPTSSEDSDSDSEGWITPSNLHKHQSKSTTSTPSTNPTKNPWPIRAALATTDFALQSVTLQMNLHLLSTKTLQRIHTIRSHILRCHACFKLTRDMAKQFCPVCGGPTLQRVSCSADSKGAFNIHLKRNYQWNNRGNVFSLPKPTHGSASGKGDREVLILREDQKEYEREVVRVGRRKERDLLDPDYLPGILTGERRDAGGRPRIGYGKRNPNVARKGGKKK</sequence>
<dbReference type="InterPro" id="IPR014881">
    <property type="entry name" value="NOB1_Zn-bd"/>
</dbReference>
<feature type="binding site" evidence="8">
    <location>
        <position position="314"/>
    </location>
    <ligand>
        <name>Zn(2+)</name>
        <dbReference type="ChEBI" id="CHEBI:29105"/>
    </ligand>
</feature>
<evidence type="ECO:0000259" key="10">
    <source>
        <dbReference type="Pfam" id="PF08772"/>
    </source>
</evidence>
<dbReference type="Proteomes" id="UP001412239">
    <property type="component" value="Unassembled WGS sequence"/>
</dbReference>
<feature type="domain" description="Nin one binding (NOB1) Zn-ribbon-like" evidence="10">
    <location>
        <begin position="289"/>
        <end position="360"/>
    </location>
</feature>
<dbReference type="GO" id="GO:0005737">
    <property type="term" value="C:cytoplasm"/>
    <property type="evidence" value="ECO:0007669"/>
    <property type="project" value="UniProtKB-ARBA"/>
</dbReference>